<keyword evidence="2" id="KW-0732">Signal</keyword>
<dbReference type="STRING" id="380248.SAMN05216251_107114"/>
<dbReference type="InterPro" id="IPR052336">
    <property type="entry name" value="MlaD_Phospholipid_Transporter"/>
</dbReference>
<evidence type="ECO:0000259" key="4">
    <source>
        <dbReference type="Pfam" id="PF11887"/>
    </source>
</evidence>
<accession>A0A1I2F1G2</accession>
<reference evidence="5 6" key="1">
    <citation type="submission" date="2016-10" db="EMBL/GenBank/DDBJ databases">
        <authorList>
            <person name="de Groot N.N."/>
        </authorList>
    </citation>
    <scope>NUCLEOTIDE SEQUENCE [LARGE SCALE GENOMIC DNA]</scope>
    <source>
        <strain evidence="5 6">CGMCC 4.3510</strain>
    </source>
</reference>
<evidence type="ECO:0000256" key="1">
    <source>
        <dbReference type="SAM" id="MobiDB-lite"/>
    </source>
</evidence>
<evidence type="ECO:0000256" key="2">
    <source>
        <dbReference type="SAM" id="SignalP"/>
    </source>
</evidence>
<evidence type="ECO:0000313" key="6">
    <source>
        <dbReference type="Proteomes" id="UP000199323"/>
    </source>
</evidence>
<organism evidence="5 6">
    <name type="scientific">Actinacidiphila alni</name>
    <dbReference type="NCBI Taxonomy" id="380248"/>
    <lineage>
        <taxon>Bacteria</taxon>
        <taxon>Bacillati</taxon>
        <taxon>Actinomycetota</taxon>
        <taxon>Actinomycetes</taxon>
        <taxon>Kitasatosporales</taxon>
        <taxon>Streptomycetaceae</taxon>
        <taxon>Actinacidiphila</taxon>
    </lineage>
</organism>
<dbReference type="GO" id="GO:0005576">
    <property type="term" value="C:extracellular region"/>
    <property type="evidence" value="ECO:0007669"/>
    <property type="project" value="TreeGrafter"/>
</dbReference>
<dbReference type="InterPro" id="IPR005693">
    <property type="entry name" value="Mce"/>
</dbReference>
<dbReference type="InterPro" id="IPR024516">
    <property type="entry name" value="Mce_C"/>
</dbReference>
<sequence length="403" mass="41911">MNRGTAAVVAGTALLSLTLAGCSLNVQNVPLPGGADLGGHPYTVKADFADVLDLVPQASVRVNDVAVGRVTKIGLGADGWSATVTMKVNGKVKLPANAYAHLEQSSLLGEKYIQLSAPTGGKEQPSGTLRDGAVIPVSHTNRNPEVEEVFGALSMLLNGGGIDQLKTISVQLNKALTGNEPEIRSMLGQVDTLVSDLDAHKQDITDALDGVNALSATLAARDQQIGTVLTGLSPGLKVLEEQRGQLVTMLRSLDTLSGVAVDTVNRSKDDMVADLQALAPTLRRLADAGKALPDSLQVLVTYPFTDEVLNGVKGDYLNVYLDLTAVPGTRLIPEMPASGNVYPPDPEQPQAARKSKATTDKKLRDAGIPLPLPSVTGTGTSTGTHTSTGTSTSTGTRTSGGRR</sequence>
<feature type="chain" id="PRO_5038588736" evidence="2">
    <location>
        <begin position="21"/>
        <end position="403"/>
    </location>
</feature>
<evidence type="ECO:0000259" key="3">
    <source>
        <dbReference type="Pfam" id="PF02470"/>
    </source>
</evidence>
<keyword evidence="6" id="KW-1185">Reference proteome</keyword>
<dbReference type="PANTHER" id="PTHR33371">
    <property type="entry name" value="INTERMEMBRANE PHOSPHOLIPID TRANSPORT SYSTEM BINDING PROTEIN MLAD-RELATED"/>
    <property type="match status" value="1"/>
</dbReference>
<protein>
    <submittedName>
        <fullName evidence="5">Phospholipid/cholesterol/gamma-HCH transport system substrate-binding protein</fullName>
    </submittedName>
</protein>
<dbReference type="PROSITE" id="PS51257">
    <property type="entry name" value="PROKAR_LIPOPROTEIN"/>
    <property type="match status" value="1"/>
</dbReference>
<evidence type="ECO:0000313" key="5">
    <source>
        <dbReference type="EMBL" id="SFE99182.1"/>
    </source>
</evidence>
<feature type="signal peptide" evidence="2">
    <location>
        <begin position="1"/>
        <end position="20"/>
    </location>
</feature>
<dbReference type="NCBIfam" id="TIGR00996">
    <property type="entry name" value="Mtu_fam_mce"/>
    <property type="match status" value="1"/>
</dbReference>
<feature type="domain" description="Mce/MlaD" evidence="3">
    <location>
        <begin position="41"/>
        <end position="117"/>
    </location>
</feature>
<proteinExistence type="predicted"/>
<dbReference type="PANTHER" id="PTHR33371:SF15">
    <property type="entry name" value="LIPOPROTEIN LPRN"/>
    <property type="match status" value="1"/>
</dbReference>
<feature type="region of interest" description="Disordered" evidence="1">
    <location>
        <begin position="336"/>
        <end position="403"/>
    </location>
</feature>
<name>A0A1I2F1G2_9ACTN</name>
<dbReference type="InterPro" id="IPR003399">
    <property type="entry name" value="Mce/MlaD"/>
</dbReference>
<dbReference type="OrthoDB" id="9774928at2"/>
<dbReference type="Pfam" id="PF02470">
    <property type="entry name" value="MlaD"/>
    <property type="match status" value="1"/>
</dbReference>
<dbReference type="RefSeq" id="WP_093713782.1">
    <property type="nucleotide sequence ID" value="NZ_FONG01000007.1"/>
</dbReference>
<gene>
    <name evidence="5" type="ORF">SAMN05216251_107114</name>
</gene>
<dbReference type="AlphaFoldDB" id="A0A1I2F1G2"/>
<feature type="domain" description="Mammalian cell entry C-terminal" evidence="4">
    <location>
        <begin position="128"/>
        <end position="297"/>
    </location>
</feature>
<dbReference type="Proteomes" id="UP000199323">
    <property type="component" value="Unassembled WGS sequence"/>
</dbReference>
<feature type="compositionally biased region" description="Low complexity" evidence="1">
    <location>
        <begin position="376"/>
        <end position="403"/>
    </location>
</feature>
<dbReference type="Pfam" id="PF11887">
    <property type="entry name" value="Mce4_CUP1"/>
    <property type="match status" value="1"/>
</dbReference>
<dbReference type="EMBL" id="FONG01000007">
    <property type="protein sequence ID" value="SFE99182.1"/>
    <property type="molecule type" value="Genomic_DNA"/>
</dbReference>